<protein>
    <recommendedName>
        <fullName evidence="3">AIG1-type G domain-containing protein</fullName>
    </recommendedName>
</protein>
<sequence length="136" mass="15324">MEGKLKIFLKKNKGSTTNILETDQSNCSSSDVNGAESIELNSQVTTSASVEIRIKESQQTSDNLMRKETNEENGIRNILIIGKTGNRKSTLANVLVDNNEFPEGKYRVNETKEVRSKEFKIEGIKYRVVDTVTRRP</sequence>
<dbReference type="OrthoDB" id="8954335at2759"/>
<reference evidence="1 2" key="1">
    <citation type="submission" date="2014-02" db="EMBL/GenBank/DDBJ databases">
        <title>Single nucleus genome sequencing reveals high similarity among nuclei of an endomycorrhizal fungus.</title>
        <authorList>
            <person name="Lin K."/>
            <person name="Geurts R."/>
            <person name="Zhang Z."/>
            <person name="Limpens E."/>
            <person name="Saunders D.G."/>
            <person name="Mu D."/>
            <person name="Pang E."/>
            <person name="Cao H."/>
            <person name="Cha H."/>
            <person name="Lin T."/>
            <person name="Zhou Q."/>
            <person name="Shang Y."/>
            <person name="Li Y."/>
            <person name="Ivanov S."/>
            <person name="Sharma T."/>
            <person name="Velzen R.V."/>
            <person name="Ruijter N.D."/>
            <person name="Aanen D.K."/>
            <person name="Win J."/>
            <person name="Kamoun S."/>
            <person name="Bisseling T."/>
            <person name="Huang S."/>
        </authorList>
    </citation>
    <scope>NUCLEOTIDE SEQUENCE [LARGE SCALE GENOMIC DNA]</scope>
    <source>
        <strain evidence="2">DAOM197198w</strain>
    </source>
</reference>
<dbReference type="EMBL" id="JEMT01017493">
    <property type="protein sequence ID" value="EXX67893.1"/>
    <property type="molecule type" value="Genomic_DNA"/>
</dbReference>
<dbReference type="InterPro" id="IPR027417">
    <property type="entry name" value="P-loop_NTPase"/>
</dbReference>
<accession>A0A015MM41</accession>
<evidence type="ECO:0000313" key="2">
    <source>
        <dbReference type="Proteomes" id="UP000022910"/>
    </source>
</evidence>
<name>A0A015MM41_RHIIW</name>
<evidence type="ECO:0000313" key="1">
    <source>
        <dbReference type="EMBL" id="EXX67893.1"/>
    </source>
</evidence>
<dbReference type="Gene3D" id="3.40.50.300">
    <property type="entry name" value="P-loop containing nucleotide triphosphate hydrolases"/>
    <property type="match status" value="1"/>
</dbReference>
<evidence type="ECO:0008006" key="3">
    <source>
        <dbReference type="Google" id="ProtNLM"/>
    </source>
</evidence>
<proteinExistence type="predicted"/>
<dbReference type="SUPFAM" id="SSF52540">
    <property type="entry name" value="P-loop containing nucleoside triphosphate hydrolases"/>
    <property type="match status" value="1"/>
</dbReference>
<organism evidence="1 2">
    <name type="scientific">Rhizophagus irregularis (strain DAOM 197198w)</name>
    <name type="common">Glomus intraradices</name>
    <dbReference type="NCBI Taxonomy" id="1432141"/>
    <lineage>
        <taxon>Eukaryota</taxon>
        <taxon>Fungi</taxon>
        <taxon>Fungi incertae sedis</taxon>
        <taxon>Mucoromycota</taxon>
        <taxon>Glomeromycotina</taxon>
        <taxon>Glomeromycetes</taxon>
        <taxon>Glomerales</taxon>
        <taxon>Glomeraceae</taxon>
        <taxon>Rhizophagus</taxon>
    </lineage>
</organism>
<keyword evidence="2" id="KW-1185">Reference proteome</keyword>
<dbReference type="HOGENOM" id="CLU_1876553_0_0_1"/>
<dbReference type="Proteomes" id="UP000022910">
    <property type="component" value="Unassembled WGS sequence"/>
</dbReference>
<gene>
    <name evidence="1" type="ORF">RirG_110100</name>
</gene>
<dbReference type="AlphaFoldDB" id="A0A015MM41"/>
<comment type="caution">
    <text evidence="1">The sequence shown here is derived from an EMBL/GenBank/DDBJ whole genome shotgun (WGS) entry which is preliminary data.</text>
</comment>